<name>A0A9D1F6M3_9FIRM</name>
<dbReference type="EMBL" id="DVIT01000047">
    <property type="protein sequence ID" value="HIS48231.1"/>
    <property type="molecule type" value="Genomic_DNA"/>
</dbReference>
<sequence>MERKIPVIRAGLIGTAIVSGTLWMVWLLNINTTTKYQVLMGALDMVWIRRILGAVCLLSIGGIAATFPLKQKRHYGIIFAILAGIYVIGLVLFSAPAPEMKTYIFNSSGHQLIVREEVHGLRHQALFYERKNAAIIEYLGNMDYYDKESAFANGNYSVSWKEDGRVSVSILANFDAGSGQEAVAREESYVETRETKEQTFYFR</sequence>
<feature type="transmembrane region" description="Helical" evidence="1">
    <location>
        <begin position="76"/>
        <end position="95"/>
    </location>
</feature>
<evidence type="ECO:0000313" key="3">
    <source>
        <dbReference type="Proteomes" id="UP000823927"/>
    </source>
</evidence>
<feature type="transmembrane region" description="Helical" evidence="1">
    <location>
        <begin position="7"/>
        <end position="27"/>
    </location>
</feature>
<keyword evidence="1" id="KW-0472">Membrane</keyword>
<dbReference type="Proteomes" id="UP000823927">
    <property type="component" value="Unassembled WGS sequence"/>
</dbReference>
<organism evidence="2 3">
    <name type="scientific">Candidatus Scybalocola faecigallinarum</name>
    <dbReference type="NCBI Taxonomy" id="2840941"/>
    <lineage>
        <taxon>Bacteria</taxon>
        <taxon>Bacillati</taxon>
        <taxon>Bacillota</taxon>
        <taxon>Clostridia</taxon>
        <taxon>Lachnospirales</taxon>
        <taxon>Lachnospiraceae</taxon>
        <taxon>Lachnospiraceae incertae sedis</taxon>
        <taxon>Candidatus Scybalocola (ex Gilroy et al. 2021)</taxon>
    </lineage>
</organism>
<dbReference type="AlphaFoldDB" id="A0A9D1F6M3"/>
<protein>
    <submittedName>
        <fullName evidence="2">Uncharacterized protein</fullName>
    </submittedName>
</protein>
<evidence type="ECO:0000256" key="1">
    <source>
        <dbReference type="SAM" id="Phobius"/>
    </source>
</evidence>
<keyword evidence="1" id="KW-0812">Transmembrane</keyword>
<gene>
    <name evidence="2" type="ORF">IAB46_11890</name>
</gene>
<feature type="transmembrane region" description="Helical" evidence="1">
    <location>
        <begin position="47"/>
        <end position="69"/>
    </location>
</feature>
<reference evidence="2" key="1">
    <citation type="submission" date="2020-10" db="EMBL/GenBank/DDBJ databases">
        <authorList>
            <person name="Gilroy R."/>
        </authorList>
    </citation>
    <scope>NUCLEOTIDE SEQUENCE</scope>
    <source>
        <strain evidence="2">CHK178-757</strain>
    </source>
</reference>
<reference evidence="2" key="2">
    <citation type="journal article" date="2021" name="PeerJ">
        <title>Extensive microbial diversity within the chicken gut microbiome revealed by metagenomics and culture.</title>
        <authorList>
            <person name="Gilroy R."/>
            <person name="Ravi A."/>
            <person name="Getino M."/>
            <person name="Pursley I."/>
            <person name="Horton D.L."/>
            <person name="Alikhan N.F."/>
            <person name="Baker D."/>
            <person name="Gharbi K."/>
            <person name="Hall N."/>
            <person name="Watson M."/>
            <person name="Adriaenssens E.M."/>
            <person name="Foster-Nyarko E."/>
            <person name="Jarju S."/>
            <person name="Secka A."/>
            <person name="Antonio M."/>
            <person name="Oren A."/>
            <person name="Chaudhuri R.R."/>
            <person name="La Ragione R."/>
            <person name="Hildebrand F."/>
            <person name="Pallen M.J."/>
        </authorList>
    </citation>
    <scope>NUCLEOTIDE SEQUENCE</scope>
    <source>
        <strain evidence="2">CHK178-757</strain>
    </source>
</reference>
<comment type="caution">
    <text evidence="2">The sequence shown here is derived from an EMBL/GenBank/DDBJ whole genome shotgun (WGS) entry which is preliminary data.</text>
</comment>
<accession>A0A9D1F6M3</accession>
<proteinExistence type="predicted"/>
<evidence type="ECO:0000313" key="2">
    <source>
        <dbReference type="EMBL" id="HIS48231.1"/>
    </source>
</evidence>
<keyword evidence="1" id="KW-1133">Transmembrane helix</keyword>